<comment type="caution">
    <text evidence="1">The sequence shown here is derived from an EMBL/GenBank/DDBJ whole genome shotgun (WGS) entry which is preliminary data.</text>
</comment>
<dbReference type="EMBL" id="VSRR010002151">
    <property type="protein sequence ID" value="MPC29870.1"/>
    <property type="molecule type" value="Genomic_DNA"/>
</dbReference>
<dbReference type="AlphaFoldDB" id="A0A5B7E763"/>
<accession>A0A5B7E763</accession>
<keyword evidence="2" id="KW-1185">Reference proteome</keyword>
<reference evidence="1 2" key="1">
    <citation type="submission" date="2019-05" db="EMBL/GenBank/DDBJ databases">
        <title>Another draft genome of Portunus trituberculatus and its Hox gene families provides insights of decapod evolution.</title>
        <authorList>
            <person name="Jeong J.-H."/>
            <person name="Song I."/>
            <person name="Kim S."/>
            <person name="Choi T."/>
            <person name="Kim D."/>
            <person name="Ryu S."/>
            <person name="Kim W."/>
        </authorList>
    </citation>
    <scope>NUCLEOTIDE SEQUENCE [LARGE SCALE GENOMIC DNA]</scope>
    <source>
        <tissue evidence="1">Muscle</tissue>
    </source>
</reference>
<name>A0A5B7E763_PORTR</name>
<evidence type="ECO:0000313" key="1">
    <source>
        <dbReference type="EMBL" id="MPC29870.1"/>
    </source>
</evidence>
<organism evidence="1 2">
    <name type="scientific">Portunus trituberculatus</name>
    <name type="common">Swimming crab</name>
    <name type="synonym">Neptunus trituberculatus</name>
    <dbReference type="NCBI Taxonomy" id="210409"/>
    <lineage>
        <taxon>Eukaryota</taxon>
        <taxon>Metazoa</taxon>
        <taxon>Ecdysozoa</taxon>
        <taxon>Arthropoda</taxon>
        <taxon>Crustacea</taxon>
        <taxon>Multicrustacea</taxon>
        <taxon>Malacostraca</taxon>
        <taxon>Eumalacostraca</taxon>
        <taxon>Eucarida</taxon>
        <taxon>Decapoda</taxon>
        <taxon>Pleocyemata</taxon>
        <taxon>Brachyura</taxon>
        <taxon>Eubrachyura</taxon>
        <taxon>Portunoidea</taxon>
        <taxon>Portunidae</taxon>
        <taxon>Portuninae</taxon>
        <taxon>Portunus</taxon>
    </lineage>
</organism>
<proteinExistence type="predicted"/>
<protein>
    <submittedName>
        <fullName evidence="1">Uncharacterized protein</fullName>
    </submittedName>
</protein>
<dbReference type="Proteomes" id="UP000324222">
    <property type="component" value="Unassembled WGS sequence"/>
</dbReference>
<evidence type="ECO:0000313" key="2">
    <source>
        <dbReference type="Proteomes" id="UP000324222"/>
    </source>
</evidence>
<gene>
    <name evidence="1" type="ORF">E2C01_023122</name>
</gene>
<sequence>MQEGSRLREGAQPSSSHRLFRGRLFGLVLKSPNLYTYLLIHVSAYPSISAAIWPRHHMYLSK</sequence>